<evidence type="ECO:0000313" key="1">
    <source>
        <dbReference type="EMBL" id="GFT20458.1"/>
    </source>
</evidence>
<protein>
    <submittedName>
        <fullName evidence="1">Uncharacterized protein</fullName>
    </submittedName>
</protein>
<comment type="caution">
    <text evidence="1">The sequence shown here is derived from an EMBL/GenBank/DDBJ whole genome shotgun (WGS) entry which is preliminary data.</text>
</comment>
<proteinExistence type="predicted"/>
<dbReference type="AlphaFoldDB" id="A0A8X6TJ71"/>
<dbReference type="OrthoDB" id="6379801at2759"/>
<organism evidence="1 2">
    <name type="scientific">Nephila pilipes</name>
    <name type="common">Giant wood spider</name>
    <name type="synonym">Nephila maculata</name>
    <dbReference type="NCBI Taxonomy" id="299642"/>
    <lineage>
        <taxon>Eukaryota</taxon>
        <taxon>Metazoa</taxon>
        <taxon>Ecdysozoa</taxon>
        <taxon>Arthropoda</taxon>
        <taxon>Chelicerata</taxon>
        <taxon>Arachnida</taxon>
        <taxon>Araneae</taxon>
        <taxon>Araneomorphae</taxon>
        <taxon>Entelegynae</taxon>
        <taxon>Araneoidea</taxon>
        <taxon>Nephilidae</taxon>
        <taxon>Nephila</taxon>
    </lineage>
</organism>
<sequence>MNSAPPPSSGCESETDLSLLKQISCLHQWKLRKIKRVKLRITTTLPSPRKKKKVAPIILDESVNTPNLLKELSEKTGSMVLGRFINGKLKALLATPNEHRIIQNYISVKKLKSHTYEMQHQKMLKVVVRGLPSDYDIKELIN</sequence>
<keyword evidence="2" id="KW-1185">Reference proteome</keyword>
<accession>A0A8X6TJ71</accession>
<evidence type="ECO:0000313" key="2">
    <source>
        <dbReference type="Proteomes" id="UP000887013"/>
    </source>
</evidence>
<dbReference type="Proteomes" id="UP000887013">
    <property type="component" value="Unassembled WGS sequence"/>
</dbReference>
<dbReference type="EMBL" id="BMAW01010782">
    <property type="protein sequence ID" value="GFT20458.1"/>
    <property type="molecule type" value="Genomic_DNA"/>
</dbReference>
<reference evidence="1" key="1">
    <citation type="submission" date="2020-08" db="EMBL/GenBank/DDBJ databases">
        <title>Multicomponent nature underlies the extraordinary mechanical properties of spider dragline silk.</title>
        <authorList>
            <person name="Kono N."/>
            <person name="Nakamura H."/>
            <person name="Mori M."/>
            <person name="Yoshida Y."/>
            <person name="Ohtoshi R."/>
            <person name="Malay A.D."/>
            <person name="Moran D.A.P."/>
            <person name="Tomita M."/>
            <person name="Numata K."/>
            <person name="Arakawa K."/>
        </authorList>
    </citation>
    <scope>NUCLEOTIDE SEQUENCE</scope>
</reference>
<name>A0A8X6TJ71_NEPPI</name>
<gene>
    <name evidence="1" type="ORF">NPIL_499481</name>
</gene>